<protein>
    <recommendedName>
        <fullName evidence="11">Bromodomain containing 4</fullName>
    </recommendedName>
</protein>
<feature type="compositionally biased region" description="Low complexity" evidence="6">
    <location>
        <begin position="92"/>
        <end position="106"/>
    </location>
</feature>
<feature type="compositionally biased region" description="Gly residues" evidence="6">
    <location>
        <begin position="424"/>
        <end position="433"/>
    </location>
</feature>
<dbReference type="InterPro" id="IPR043508">
    <property type="entry name" value="Bromo_Brdt_I"/>
</dbReference>
<evidence type="ECO:0000259" key="7">
    <source>
        <dbReference type="PROSITE" id="PS50014"/>
    </source>
</evidence>
<dbReference type="CDD" id="cd05497">
    <property type="entry name" value="Bromo_Brdt_I_like"/>
    <property type="match status" value="1"/>
</dbReference>
<feature type="compositionally biased region" description="Polar residues" evidence="6">
    <location>
        <begin position="1252"/>
        <end position="1261"/>
    </location>
</feature>
<feature type="compositionally biased region" description="Basic and acidic residues" evidence="6">
    <location>
        <begin position="400"/>
        <end position="420"/>
    </location>
</feature>
<evidence type="ECO:0000256" key="3">
    <source>
        <dbReference type="ARBA" id="ARBA00023117"/>
    </source>
</evidence>
<feature type="compositionally biased region" description="Basic and acidic residues" evidence="6">
    <location>
        <begin position="1415"/>
        <end position="1432"/>
    </location>
</feature>
<feature type="compositionally biased region" description="Polar residues" evidence="6">
    <location>
        <begin position="262"/>
        <end position="280"/>
    </location>
</feature>
<evidence type="ECO:0000256" key="6">
    <source>
        <dbReference type="SAM" id="MobiDB-lite"/>
    </source>
</evidence>
<feature type="compositionally biased region" description="Basic residues" evidence="6">
    <location>
        <begin position="632"/>
        <end position="652"/>
    </location>
</feature>
<dbReference type="PANTHER" id="PTHR22880:SF245">
    <property type="entry name" value="BROMODOMAIN-CONTAINING PROTEIN 4"/>
    <property type="match status" value="1"/>
</dbReference>
<dbReference type="InterPro" id="IPR027353">
    <property type="entry name" value="NET_dom"/>
</dbReference>
<feature type="compositionally biased region" description="Polar residues" evidence="6">
    <location>
        <begin position="924"/>
        <end position="938"/>
    </location>
</feature>
<evidence type="ECO:0008006" key="11">
    <source>
        <dbReference type="Google" id="ProtNLM"/>
    </source>
</evidence>
<organism evidence="9 10">
    <name type="scientific">Mola mola</name>
    <name type="common">Ocean sunfish</name>
    <name type="synonym">Tetraodon mola</name>
    <dbReference type="NCBI Taxonomy" id="94237"/>
    <lineage>
        <taxon>Eukaryota</taxon>
        <taxon>Metazoa</taxon>
        <taxon>Chordata</taxon>
        <taxon>Craniata</taxon>
        <taxon>Vertebrata</taxon>
        <taxon>Euteleostomi</taxon>
        <taxon>Actinopterygii</taxon>
        <taxon>Neopterygii</taxon>
        <taxon>Teleostei</taxon>
        <taxon>Neoteleostei</taxon>
        <taxon>Acanthomorphata</taxon>
        <taxon>Eupercaria</taxon>
        <taxon>Tetraodontiformes</taxon>
        <taxon>Molidae</taxon>
        <taxon>Mola</taxon>
    </lineage>
</organism>
<dbReference type="PANTHER" id="PTHR22880">
    <property type="entry name" value="FALZ-RELATED BROMODOMAIN-CONTAINING PROTEINS"/>
    <property type="match status" value="1"/>
</dbReference>
<dbReference type="PROSITE" id="PS50014">
    <property type="entry name" value="BROMODOMAIN_2"/>
    <property type="match status" value="2"/>
</dbReference>
<evidence type="ECO:0000259" key="8">
    <source>
        <dbReference type="PROSITE" id="PS51525"/>
    </source>
</evidence>
<feature type="compositionally biased region" description="Polar residues" evidence="6">
    <location>
        <begin position="349"/>
        <end position="364"/>
    </location>
</feature>
<feature type="compositionally biased region" description="Polar residues" evidence="6">
    <location>
        <begin position="1227"/>
        <end position="1244"/>
    </location>
</feature>
<dbReference type="PROSITE" id="PS51525">
    <property type="entry name" value="NET"/>
    <property type="match status" value="1"/>
</dbReference>
<evidence type="ECO:0000313" key="9">
    <source>
        <dbReference type="Ensembl" id="ENSMMOP00000015068.1"/>
    </source>
</evidence>
<dbReference type="InterPro" id="IPR018359">
    <property type="entry name" value="Bromodomain_CS"/>
</dbReference>
<dbReference type="Gene3D" id="1.20.1270.220">
    <property type="match status" value="1"/>
</dbReference>
<feature type="compositionally biased region" description="Basic and acidic residues" evidence="6">
    <location>
        <begin position="1312"/>
        <end position="1349"/>
    </location>
</feature>
<feature type="compositionally biased region" description="Low complexity" evidence="6">
    <location>
        <begin position="554"/>
        <end position="566"/>
    </location>
</feature>
<reference evidence="9" key="2">
    <citation type="submission" date="2025-09" db="UniProtKB">
        <authorList>
            <consortium name="Ensembl"/>
        </authorList>
    </citation>
    <scope>IDENTIFICATION</scope>
</reference>
<dbReference type="InterPro" id="IPR036427">
    <property type="entry name" value="Bromodomain-like_sf"/>
</dbReference>
<dbReference type="FunFam" id="1.20.920.10:FF:000002">
    <property type="entry name" value="Bromodomain-containing protein 4"/>
    <property type="match status" value="1"/>
</dbReference>
<dbReference type="Pfam" id="PF17035">
    <property type="entry name" value="BET"/>
    <property type="match status" value="1"/>
</dbReference>
<dbReference type="STRING" id="94237.ENSMMOP00000015068"/>
<dbReference type="InterPro" id="IPR043509">
    <property type="entry name" value="Bromo_Brdt_II"/>
</dbReference>
<feature type="compositionally biased region" description="Low complexity" evidence="6">
    <location>
        <begin position="577"/>
        <end position="593"/>
    </location>
</feature>
<feature type="region of interest" description="Disordered" evidence="6">
    <location>
        <begin position="549"/>
        <end position="728"/>
    </location>
</feature>
<comment type="similarity">
    <text evidence="4">Belongs to the BET family.</text>
</comment>
<feature type="region of interest" description="Disordered" evidence="6">
    <location>
        <begin position="908"/>
        <end position="1432"/>
    </location>
</feature>
<feature type="compositionally biased region" description="Basic and acidic residues" evidence="6">
    <location>
        <begin position="1262"/>
        <end position="1283"/>
    </location>
</feature>
<proteinExistence type="inferred from homology"/>
<dbReference type="FunFam" id="1.20.920.10:FF:000003">
    <property type="entry name" value="Bromodomain-containing protein 2"/>
    <property type="match status" value="1"/>
</dbReference>
<dbReference type="SMART" id="SM00297">
    <property type="entry name" value="BROMO"/>
    <property type="match status" value="2"/>
</dbReference>
<dbReference type="Pfam" id="PF17105">
    <property type="entry name" value="BRD4_CDT"/>
    <property type="match status" value="1"/>
</dbReference>
<feature type="compositionally biased region" description="Pro residues" evidence="6">
    <location>
        <begin position="68"/>
        <end position="82"/>
    </location>
</feature>
<feature type="domain" description="Bromo" evidence="7">
    <location>
        <begin position="457"/>
        <end position="529"/>
    </location>
</feature>
<feature type="region of interest" description="Disordered" evidence="6">
    <location>
        <begin position="792"/>
        <end position="893"/>
    </location>
</feature>
<sequence>MDYKMHAKSNDLLDFQKLDALLEKIAHSVSVKESSEECNGISGALSVESVPGPRLNWCPANTITPAPASAPAPAPGPEPTPSPIKMGDGLDAAQMSGSSSSQGQAQHMVNPAPPEYINPARPKRQTNQLQYLLKMVVKALWKHQFAWPFHAPVDAVKLNLPDYYTIIKTPMDMGTIKKRLENSYYWNAQECIQDFNTMFTNCYIYNKPGDDIVLMAEALEKAFLQKVSEMPQEETEIVVMSGKGRGRGRRDGLNLKPGAIIDSTSMTPTTRGLSNLSAPPQTRGPVQGPPSLPPQPLMQSLPSHVPPTLSSHAPQLGAPYSLGQSDCAPQVPIITSVPPPPHTSLPPASIQSTAPMLQNPITMTKQRKSQKRKADTTTPTANDQLSESSPAESKSGKTLPRRESTRPSKLIKKDAPDSQHHIGIGIGISGPSGGLSPKPQDQMGYCASLVREMLSKKHTAYAWPFYKPVDVDALGLHDYHEIIKHPMDLSTIKAKLENRQYRDPQEFAADIRLMFSNCYKYNPPDHEVVGMARKLQDVFEMRFAKMPDEPESKPLVSAPAPALHHPAPVKPQPPLAPVASSSDSSSDSSSESDSSTDDSEEERAQRLAELQEQQLKAVHEQLAALSQPQANKPKRKEKEKKEKKKDKHKKKGSMSGLVDEIQDATPVSQLTKKMKTSNNSNKEVLPKKKPKKEGMKNNHPSNLQPVHNLEDDLGAAGSSATGEKCKPMTYEEKRQLSLDINKLPGDKLGRVVHIIQSREPSLKNSNPDEIEIDFETLKPSTLRELERYVSSCLRKKKKVPEKPVESMATSKKAGSSSESSASSTDSEAEGTIMKQQKKKGQSVKEGKKMHLHSQSGAPHAGLHSQAASLQPSIQLKQQQQQQHQPSPAGFIVPPVAALESSQLLESSFESLPPFGQPLMHLSHHTGNSSSPAHPNLNTHPAGPVSPETHPFLNQHPLLPSPLHSSMPQQPSRPSHKAAPLHPKPPPQQPVPPQQQPTLQQQPQQLQPQSVAPPQHQLSSQILHPAQPLHQRPMSPPTLTPQGLLSSQPPQMLLEDDEEPGSTTPMNQVQLYLQQFQQSRQPQQPMQSLQVQARQQQPLQQPGQTSLLQSVQGQSQLSSQTSLAPSQLPVQSQAPAAPSHQAPPQPLQVHQAHMRDNPSPLMMHSPQLPQYPPVSHQSPPHNMQPKKQRPPPGSQGGLKEEKLPPSPVMREPFNPAVRPDHHKHPDIKTSQPGHSQQADVKSMDSSRPVIRTSEPSAPPSSLQDKDKFKQESKTPIAPKKDVKLKNMGSWASLAQKSTSTPLSAVKSSSDSFEQFRRAAREKEEREKALKAQAEQAEKDRLRREQDKLGRDEEDIMEPSRRVHEEPRRRQEQQHIQAPPQQQQQQQQQPEPQPAAIQQPPQPPTPPQPTTQNPLDQQRELARRREQERRRREAMAATIDMNFQSDLMAIFEENLF</sequence>
<keyword evidence="3 5" id="KW-0103">Bromodomain</keyword>
<evidence type="ECO:0000256" key="5">
    <source>
        <dbReference type="PROSITE-ProRule" id="PRU00035"/>
    </source>
</evidence>
<dbReference type="InterPro" id="IPR050935">
    <property type="entry name" value="Bromo_chromatin_reader"/>
</dbReference>
<feature type="compositionally biased region" description="Low complexity" evidence="6">
    <location>
        <begin position="808"/>
        <end position="831"/>
    </location>
</feature>
<dbReference type="InterPro" id="IPR031354">
    <property type="entry name" value="BRD4_CDT"/>
</dbReference>
<feature type="compositionally biased region" description="Low complexity" evidence="6">
    <location>
        <begin position="995"/>
        <end position="1014"/>
    </location>
</feature>
<dbReference type="Proteomes" id="UP000261620">
    <property type="component" value="Unplaced"/>
</dbReference>
<feature type="compositionally biased region" description="Polar residues" evidence="6">
    <location>
        <begin position="1291"/>
        <end position="1311"/>
    </location>
</feature>
<feature type="compositionally biased region" description="Low complexity" evidence="6">
    <location>
        <begin position="868"/>
        <end position="887"/>
    </location>
</feature>
<dbReference type="FunFam" id="1.20.1270.220:FF:000001">
    <property type="entry name" value="bromodomain-containing protein 2 isoform X1"/>
    <property type="match status" value="1"/>
</dbReference>
<feature type="domain" description="Bromo" evidence="7">
    <location>
        <begin position="141"/>
        <end position="213"/>
    </location>
</feature>
<feature type="region of interest" description="Disordered" evidence="6">
    <location>
        <begin position="67"/>
        <end position="120"/>
    </location>
</feature>
<feature type="compositionally biased region" description="Low complexity" evidence="6">
    <location>
        <begin position="1067"/>
        <end position="1139"/>
    </location>
</feature>
<dbReference type="Ensembl" id="ENSMMOT00000015315.1">
    <property type="protein sequence ID" value="ENSMMOP00000015068.1"/>
    <property type="gene ID" value="ENSMMOG00000011511.1"/>
</dbReference>
<feature type="compositionally biased region" description="Polar residues" evidence="6">
    <location>
        <begin position="1039"/>
        <end position="1049"/>
    </location>
</feature>
<dbReference type="PROSITE" id="PS00633">
    <property type="entry name" value="BROMODOMAIN_1"/>
    <property type="match status" value="2"/>
</dbReference>
<feature type="compositionally biased region" description="Basic and acidic residues" evidence="6">
    <location>
        <begin position="1356"/>
        <end position="1371"/>
    </location>
</feature>
<feature type="compositionally biased region" description="Low complexity" evidence="6">
    <location>
        <begin position="1372"/>
        <end position="1397"/>
    </location>
</feature>
<feature type="compositionally biased region" description="Pro residues" evidence="6">
    <location>
        <begin position="1398"/>
        <end position="1407"/>
    </location>
</feature>
<dbReference type="GO" id="GO:0006338">
    <property type="term" value="P:chromatin remodeling"/>
    <property type="evidence" value="ECO:0007669"/>
    <property type="project" value="TreeGrafter"/>
</dbReference>
<feature type="compositionally biased region" description="Pro residues" evidence="6">
    <location>
        <begin position="287"/>
        <end position="296"/>
    </location>
</feature>
<dbReference type="InterPro" id="IPR001487">
    <property type="entry name" value="Bromodomain"/>
</dbReference>
<dbReference type="CDD" id="cd05498">
    <property type="entry name" value="Bromo_Brdt_II_like"/>
    <property type="match status" value="1"/>
</dbReference>
<dbReference type="InterPro" id="IPR038336">
    <property type="entry name" value="NET_sf"/>
</dbReference>
<name>A0A3Q3WJN2_MOLML</name>
<dbReference type="PRINTS" id="PR00503">
    <property type="entry name" value="BROMODOMAIN"/>
</dbReference>
<dbReference type="GO" id="GO:0000785">
    <property type="term" value="C:chromatin"/>
    <property type="evidence" value="ECO:0007669"/>
    <property type="project" value="TreeGrafter"/>
</dbReference>
<feature type="domain" description="NET" evidence="8">
    <location>
        <begin position="718"/>
        <end position="800"/>
    </location>
</feature>
<dbReference type="GO" id="GO:0006355">
    <property type="term" value="P:regulation of DNA-templated transcription"/>
    <property type="evidence" value="ECO:0007669"/>
    <property type="project" value="TreeGrafter"/>
</dbReference>
<evidence type="ECO:0000256" key="1">
    <source>
        <dbReference type="ARBA" id="ARBA00022737"/>
    </source>
</evidence>
<feature type="compositionally biased region" description="Pro residues" evidence="6">
    <location>
        <begin position="981"/>
        <end position="994"/>
    </location>
</feature>
<evidence type="ECO:0000256" key="2">
    <source>
        <dbReference type="ARBA" id="ARBA00022853"/>
    </source>
</evidence>
<dbReference type="SUPFAM" id="SSF47370">
    <property type="entry name" value="Bromodomain"/>
    <property type="match status" value="2"/>
</dbReference>
<evidence type="ECO:0000313" key="10">
    <source>
        <dbReference type="Proteomes" id="UP000261620"/>
    </source>
</evidence>
<dbReference type="OMA" id="ERMRWAR"/>
<evidence type="ECO:0000256" key="4">
    <source>
        <dbReference type="ARBA" id="ARBA00044509"/>
    </source>
</evidence>
<dbReference type="Pfam" id="PF00439">
    <property type="entry name" value="Bromodomain"/>
    <property type="match status" value="2"/>
</dbReference>
<feature type="compositionally biased region" description="Low complexity" evidence="6">
    <location>
        <begin position="954"/>
        <end position="980"/>
    </location>
</feature>
<reference evidence="9" key="1">
    <citation type="submission" date="2025-08" db="UniProtKB">
        <authorList>
            <consortium name="Ensembl"/>
        </authorList>
    </citation>
    <scope>IDENTIFICATION</scope>
</reference>
<keyword evidence="1" id="KW-0677">Repeat</keyword>
<feature type="compositionally biased region" description="Polar residues" evidence="6">
    <location>
        <begin position="376"/>
        <end position="392"/>
    </location>
</feature>
<keyword evidence="10" id="KW-1185">Reference proteome</keyword>
<accession>A0A3Q3WJN2</accession>
<dbReference type="Gene3D" id="1.20.920.10">
    <property type="entry name" value="Bromodomain-like"/>
    <property type="match status" value="2"/>
</dbReference>
<dbReference type="GO" id="GO:0005634">
    <property type="term" value="C:nucleus"/>
    <property type="evidence" value="ECO:0007669"/>
    <property type="project" value="TreeGrafter"/>
</dbReference>
<keyword evidence="2" id="KW-0156">Chromatin regulator</keyword>
<feature type="region of interest" description="Disordered" evidence="6">
    <location>
        <begin position="243"/>
        <end position="439"/>
    </location>
</feature>